<reference evidence="1 2" key="1">
    <citation type="journal article" date="2019" name="Int. J. Syst. Evol. Microbiol.">
        <title>The Global Catalogue of Microorganisms (GCM) 10K type strain sequencing project: providing services to taxonomists for standard genome sequencing and annotation.</title>
        <authorList>
            <consortium name="The Broad Institute Genomics Platform"/>
            <consortium name="The Broad Institute Genome Sequencing Center for Infectious Disease"/>
            <person name="Wu L."/>
            <person name="Ma J."/>
        </authorList>
    </citation>
    <scope>NUCLEOTIDE SEQUENCE [LARGE SCALE GENOMIC DNA]</scope>
    <source>
        <strain evidence="1 2">JCM 5052</strain>
    </source>
</reference>
<gene>
    <name evidence="1" type="ORF">GCM10010390_92230</name>
</gene>
<dbReference type="EMBL" id="BAAABZ010000099">
    <property type="protein sequence ID" value="GAA0574817.1"/>
    <property type="molecule type" value="Genomic_DNA"/>
</dbReference>
<dbReference type="RefSeq" id="WP_346161748.1">
    <property type="nucleotide sequence ID" value="NZ_BAAABZ010000099.1"/>
</dbReference>
<evidence type="ECO:0000313" key="2">
    <source>
        <dbReference type="Proteomes" id="UP001501576"/>
    </source>
</evidence>
<dbReference type="Proteomes" id="UP001501576">
    <property type="component" value="Unassembled WGS sequence"/>
</dbReference>
<organism evidence="1 2">
    <name type="scientific">Streptomyces mordarskii</name>
    <dbReference type="NCBI Taxonomy" id="1226758"/>
    <lineage>
        <taxon>Bacteria</taxon>
        <taxon>Bacillati</taxon>
        <taxon>Actinomycetota</taxon>
        <taxon>Actinomycetes</taxon>
        <taxon>Kitasatosporales</taxon>
        <taxon>Streptomycetaceae</taxon>
        <taxon>Streptomyces</taxon>
    </lineage>
</organism>
<comment type="caution">
    <text evidence="1">The sequence shown here is derived from an EMBL/GenBank/DDBJ whole genome shotgun (WGS) entry which is preliminary data.</text>
</comment>
<sequence>MADTLHSRKSGADQPCVLPGDSAWIWDAQYLDEQVLDIIAGAARADAAWADGGRYVLAPVTYEIAAGLIGHLAADLRLAAVSEAHLLSLPAWELEALRAVLQVFRRAVAGEPETADVRALLHDLCDNLVDRPVAQVVGDLERVVVVLSLDIPAVRTLATALILGSPRDLAVHNAYDQIRAAWVAAGIRY</sequence>
<protein>
    <submittedName>
        <fullName evidence="1">Uncharacterized protein</fullName>
    </submittedName>
</protein>
<evidence type="ECO:0000313" key="1">
    <source>
        <dbReference type="EMBL" id="GAA0574817.1"/>
    </source>
</evidence>
<proteinExistence type="predicted"/>
<keyword evidence="2" id="KW-1185">Reference proteome</keyword>
<accession>A0ABN1EUF2</accession>
<name>A0ABN1EUF2_9ACTN</name>